<evidence type="ECO:0000256" key="13">
    <source>
        <dbReference type="ARBA" id="ARBA00039050"/>
    </source>
</evidence>
<dbReference type="KEGG" id="zpl:ZBT109_1321"/>
<dbReference type="InterPro" id="IPR003439">
    <property type="entry name" value="ABC_transporter-like_ATP-bd"/>
</dbReference>
<evidence type="ECO:0000256" key="5">
    <source>
        <dbReference type="ARBA" id="ARBA00022475"/>
    </source>
</evidence>
<dbReference type="GO" id="GO:0055085">
    <property type="term" value="P:transmembrane transport"/>
    <property type="evidence" value="ECO:0007669"/>
    <property type="project" value="UniProtKB-ARBA"/>
</dbReference>
<keyword evidence="9" id="KW-1278">Translocase</keyword>
<dbReference type="EC" id="7.4.2.10" evidence="13"/>
<dbReference type="PROSITE" id="PS50893">
    <property type="entry name" value="ABC_TRANSPORTER_2"/>
    <property type="match status" value="1"/>
</dbReference>
<dbReference type="SMART" id="SM00382">
    <property type="entry name" value="AAA"/>
    <property type="match status" value="1"/>
</dbReference>
<evidence type="ECO:0000256" key="12">
    <source>
        <dbReference type="ARBA" id="ARBA00038416"/>
    </source>
</evidence>
<dbReference type="InterPro" id="IPR027417">
    <property type="entry name" value="P-loop_NTPase"/>
</dbReference>
<evidence type="ECO:0000313" key="19">
    <source>
        <dbReference type="Proteomes" id="UP000267342"/>
    </source>
</evidence>
<name>A0A348HEM9_9GAMM</name>
<dbReference type="GO" id="GO:0005886">
    <property type="term" value="C:plasma membrane"/>
    <property type="evidence" value="ECO:0007669"/>
    <property type="project" value="UniProtKB-SubCell"/>
</dbReference>
<accession>A0A348HEM9</accession>
<evidence type="ECO:0000256" key="3">
    <source>
        <dbReference type="ARBA" id="ARBA00011469"/>
    </source>
</evidence>
<evidence type="ECO:0000256" key="9">
    <source>
        <dbReference type="ARBA" id="ARBA00022967"/>
    </source>
</evidence>
<dbReference type="PANTHER" id="PTHR43776">
    <property type="entry name" value="TRANSPORT ATP-BINDING PROTEIN"/>
    <property type="match status" value="1"/>
</dbReference>
<sequence>MTATRRLWFSRQTPRHEAPSSEPDTPVLEALRISCHAPQDTATRLLDTVSLALHAGERVGLTGPSGSGKSTLLRALLALQPLSQGEIRVQGRVIMPGSVRALRWFRQQVQYVPQAAAASINPHHSIDAVLREPLHCLGRPPATSADIAALLDNVELPRRVLQQRAGALSGGQAQRVAIARALLIRPRLLLADEPTSGLDLATRDVMLALLERLMSEYHMGLLMASHDIGAMTRLCSRGVVMAQGKVVEDRPMAALIAAPQHAVSCQLMDAARGDSASMSAFPLY</sequence>
<keyword evidence="8 18" id="KW-0067">ATP-binding</keyword>
<evidence type="ECO:0000256" key="10">
    <source>
        <dbReference type="ARBA" id="ARBA00023136"/>
    </source>
</evidence>
<evidence type="ECO:0000256" key="7">
    <source>
        <dbReference type="ARBA" id="ARBA00022741"/>
    </source>
</evidence>
<dbReference type="OrthoDB" id="8481147at2"/>
<gene>
    <name evidence="18" type="ORF">ZBT109_1321</name>
</gene>
<dbReference type="SUPFAM" id="SSF52540">
    <property type="entry name" value="P-loop containing nucleoside triphosphate hydrolases"/>
    <property type="match status" value="1"/>
</dbReference>
<dbReference type="PANTHER" id="PTHR43776:SF15">
    <property type="entry name" value="GLUTATHIONE IMPORT ATP-BINDING PROTEIN GSIA"/>
    <property type="match status" value="1"/>
</dbReference>
<evidence type="ECO:0000256" key="16">
    <source>
        <dbReference type="SAM" id="MobiDB-lite"/>
    </source>
</evidence>
<dbReference type="InterPro" id="IPR017871">
    <property type="entry name" value="ABC_transporter-like_CS"/>
</dbReference>
<evidence type="ECO:0000256" key="15">
    <source>
        <dbReference type="ARBA" id="ARBA00047640"/>
    </source>
</evidence>
<comment type="function">
    <text evidence="11">Part of the ABC transporter complex GsiABCD involved in glutathione import. Responsible for energy coupling to the transport system.</text>
</comment>
<evidence type="ECO:0000259" key="17">
    <source>
        <dbReference type="PROSITE" id="PS50893"/>
    </source>
</evidence>
<dbReference type="InterPro" id="IPR050319">
    <property type="entry name" value="ABC_transp_ATP-bind"/>
</dbReference>
<comment type="subunit">
    <text evidence="3">The complex is composed of two ATP-binding proteins (GsiA), two transmembrane proteins (GsiC and GsiD) and a solute-binding protein (GsiB).</text>
</comment>
<dbReference type="Gene3D" id="3.40.50.300">
    <property type="entry name" value="P-loop containing nucleotide triphosphate hydrolases"/>
    <property type="match status" value="1"/>
</dbReference>
<feature type="domain" description="ABC transporter" evidence="17">
    <location>
        <begin position="28"/>
        <end position="268"/>
    </location>
</feature>
<keyword evidence="10" id="KW-0472">Membrane</keyword>
<keyword evidence="4" id="KW-0813">Transport</keyword>
<comment type="subcellular location">
    <subcellularLocation>
        <location evidence="2">Cell inner membrane</location>
    </subcellularLocation>
    <subcellularLocation>
        <location evidence="1">Membrane</location>
        <topology evidence="1">Peripheral membrane protein</topology>
    </subcellularLocation>
</comment>
<keyword evidence="19" id="KW-1185">Reference proteome</keyword>
<evidence type="ECO:0000256" key="6">
    <source>
        <dbReference type="ARBA" id="ARBA00022519"/>
    </source>
</evidence>
<evidence type="ECO:0000256" key="8">
    <source>
        <dbReference type="ARBA" id="ARBA00022840"/>
    </source>
</evidence>
<keyword evidence="5" id="KW-1003">Cell membrane</keyword>
<evidence type="ECO:0000256" key="4">
    <source>
        <dbReference type="ARBA" id="ARBA00022448"/>
    </source>
</evidence>
<evidence type="ECO:0000256" key="2">
    <source>
        <dbReference type="ARBA" id="ARBA00004533"/>
    </source>
</evidence>
<keyword evidence="6" id="KW-0997">Cell inner membrane</keyword>
<reference evidence="18 19" key="1">
    <citation type="submission" date="2018-09" db="EMBL/GenBank/DDBJ databases">
        <title>Zymobacter palmae IAM14233 (=T109) whole genome analysis.</title>
        <authorList>
            <person name="Yanase H."/>
        </authorList>
    </citation>
    <scope>NUCLEOTIDE SEQUENCE [LARGE SCALE GENOMIC DNA]</scope>
    <source>
        <strain evidence="18 19">IAM14233</strain>
    </source>
</reference>
<dbReference type="EMBL" id="AP018933">
    <property type="protein sequence ID" value="BBG30081.1"/>
    <property type="molecule type" value="Genomic_DNA"/>
</dbReference>
<organism evidence="18 19">
    <name type="scientific">Zymobacter palmae</name>
    <dbReference type="NCBI Taxonomy" id="33074"/>
    <lineage>
        <taxon>Bacteria</taxon>
        <taxon>Pseudomonadati</taxon>
        <taxon>Pseudomonadota</taxon>
        <taxon>Gammaproteobacteria</taxon>
        <taxon>Oceanospirillales</taxon>
        <taxon>Halomonadaceae</taxon>
        <taxon>Zymobacter group</taxon>
        <taxon>Zymobacter</taxon>
    </lineage>
</organism>
<feature type="region of interest" description="Disordered" evidence="16">
    <location>
        <begin position="1"/>
        <end position="24"/>
    </location>
</feature>
<evidence type="ECO:0000256" key="1">
    <source>
        <dbReference type="ARBA" id="ARBA00004170"/>
    </source>
</evidence>
<dbReference type="AlphaFoldDB" id="A0A348HEM9"/>
<dbReference type="PROSITE" id="PS00211">
    <property type="entry name" value="ABC_TRANSPORTER_1"/>
    <property type="match status" value="1"/>
</dbReference>
<comment type="similarity">
    <text evidence="12">Belongs to the ABC transporter superfamily. Glutathione importer (TC 3.A.1.5.11) family.</text>
</comment>
<comment type="catalytic activity">
    <reaction evidence="15">
        <text>glutathione(out) + ATP + H2O = glutathione(in) + ADP + phosphate + H(+)</text>
        <dbReference type="Rhea" id="RHEA:29791"/>
        <dbReference type="ChEBI" id="CHEBI:15377"/>
        <dbReference type="ChEBI" id="CHEBI:15378"/>
        <dbReference type="ChEBI" id="CHEBI:30616"/>
        <dbReference type="ChEBI" id="CHEBI:43474"/>
        <dbReference type="ChEBI" id="CHEBI:57925"/>
        <dbReference type="ChEBI" id="CHEBI:456216"/>
        <dbReference type="EC" id="7.4.2.10"/>
    </reaction>
</comment>
<protein>
    <recommendedName>
        <fullName evidence="14">Glutathione import ATP-binding protein GsiA</fullName>
        <ecNumber evidence="13">7.4.2.10</ecNumber>
    </recommendedName>
</protein>
<dbReference type="Proteomes" id="UP000267342">
    <property type="component" value="Chromosome"/>
</dbReference>
<evidence type="ECO:0000256" key="14">
    <source>
        <dbReference type="ARBA" id="ARBA00041187"/>
    </source>
</evidence>
<dbReference type="STRING" id="1123510.GCA_000620025_00314"/>
<dbReference type="CDD" id="cd03257">
    <property type="entry name" value="ABC_NikE_OppD_transporters"/>
    <property type="match status" value="1"/>
</dbReference>
<keyword evidence="7" id="KW-0547">Nucleotide-binding</keyword>
<dbReference type="GO" id="GO:0016887">
    <property type="term" value="F:ATP hydrolysis activity"/>
    <property type="evidence" value="ECO:0007669"/>
    <property type="project" value="InterPro"/>
</dbReference>
<dbReference type="Pfam" id="PF00005">
    <property type="entry name" value="ABC_tran"/>
    <property type="match status" value="1"/>
</dbReference>
<dbReference type="RefSeq" id="WP_051524000.1">
    <property type="nucleotide sequence ID" value="NZ_AP018933.1"/>
</dbReference>
<evidence type="ECO:0000313" key="18">
    <source>
        <dbReference type="EMBL" id="BBG30081.1"/>
    </source>
</evidence>
<dbReference type="GO" id="GO:0005524">
    <property type="term" value="F:ATP binding"/>
    <property type="evidence" value="ECO:0007669"/>
    <property type="project" value="UniProtKB-KW"/>
</dbReference>
<proteinExistence type="inferred from homology"/>
<dbReference type="InterPro" id="IPR003593">
    <property type="entry name" value="AAA+_ATPase"/>
</dbReference>
<evidence type="ECO:0000256" key="11">
    <source>
        <dbReference type="ARBA" id="ARBA00037530"/>
    </source>
</evidence>